<evidence type="ECO:0000313" key="4">
    <source>
        <dbReference type="Proteomes" id="UP000041247"/>
    </source>
</evidence>
<evidence type="ECO:0000256" key="1">
    <source>
        <dbReference type="SAM" id="MobiDB-lite"/>
    </source>
</evidence>
<feature type="transmembrane region" description="Helical" evidence="2">
    <location>
        <begin position="26"/>
        <end position="45"/>
    </location>
</feature>
<feature type="compositionally biased region" description="Polar residues" evidence="1">
    <location>
        <begin position="1"/>
        <end position="18"/>
    </location>
</feature>
<feature type="transmembrane region" description="Helical" evidence="2">
    <location>
        <begin position="220"/>
        <end position="240"/>
    </location>
</feature>
<keyword evidence="2" id="KW-0812">Transmembrane</keyword>
<feature type="transmembrane region" description="Helical" evidence="2">
    <location>
        <begin position="129"/>
        <end position="147"/>
    </location>
</feature>
<dbReference type="EMBL" id="CXOK01000003">
    <property type="protein sequence ID" value="CTP83088.1"/>
    <property type="molecule type" value="Genomic_DNA"/>
</dbReference>
<proteinExistence type="predicted"/>
<feature type="transmembrane region" description="Helical" evidence="2">
    <location>
        <begin position="280"/>
        <end position="299"/>
    </location>
</feature>
<dbReference type="RefSeq" id="WP_053839637.1">
    <property type="nucleotide sequence ID" value="NZ_CP076250.1"/>
</dbReference>
<protein>
    <recommendedName>
        <fullName evidence="5">Glycosyltransferase RgtA/B/C/D-like domain-containing protein</fullName>
    </recommendedName>
</protein>
<feature type="transmembrane region" description="Helical" evidence="2">
    <location>
        <begin position="311"/>
        <end position="329"/>
    </location>
</feature>
<feature type="transmembrane region" description="Helical" evidence="2">
    <location>
        <begin position="99"/>
        <end position="117"/>
    </location>
</feature>
<keyword evidence="2" id="KW-0472">Membrane</keyword>
<feature type="transmembrane region" description="Helical" evidence="2">
    <location>
        <begin position="359"/>
        <end position="377"/>
    </location>
</feature>
<accession>A0A0K2ZCV0</accession>
<feature type="transmembrane region" description="Helical" evidence="2">
    <location>
        <begin position="73"/>
        <end position="93"/>
    </location>
</feature>
<feature type="transmembrane region" description="Helical" evidence="2">
    <location>
        <begin position="177"/>
        <end position="208"/>
    </location>
</feature>
<reference evidence="3 4" key="1">
    <citation type="submission" date="2015-07" db="EMBL/GenBank/DDBJ databases">
        <authorList>
            <person name="Noorani M."/>
        </authorList>
    </citation>
    <scope>NUCLEOTIDE SEQUENCE [LARGE SCALE GENOMIC DNA]</scope>
    <source>
        <strain evidence="3">LMG728</strain>
    </source>
</reference>
<evidence type="ECO:0000256" key="2">
    <source>
        <dbReference type="SAM" id="Phobius"/>
    </source>
</evidence>
<name>A0A0K2ZCV0_9XANT</name>
<dbReference type="Proteomes" id="UP000041247">
    <property type="component" value="Unassembled WGS sequence"/>
</dbReference>
<evidence type="ECO:0000313" key="3">
    <source>
        <dbReference type="EMBL" id="CTP83088.1"/>
    </source>
</evidence>
<feature type="region of interest" description="Disordered" evidence="1">
    <location>
        <begin position="1"/>
        <end position="20"/>
    </location>
</feature>
<sequence length="504" mass="55371">MASASTWPKSAAPHSTTETPRRPHGVAVFVATAALLALLCQRLLAHGYMSDDAMAQYAKLLLLRDAAGFRTEYLGFLYAQASLYLGLLIGGVPGLSTPLLPYLVDVLAGAAMVTLLWRDLAAGLGRAWAWGLCAALVLQPFFLWPTLSGNNQGLGLLVFYLTCRALRHLRGDPEAFAYLRLALCLCLLFFVDERACFLAVAMAPWLGLIAPQGMLRRAPLSFYLVCYLPFLFAVATWMYLNYLFFGDALLFVRDQHSAFRGSYAQAALQPWLQQAMARPWWPPLYLVLAGLVTTPLLLLVRRTRLSSTWRCVLVATVTVIGAGTLAAWARFSAQPLDFLALMVVPAALLLGDLRRELRWPALALLLLGAVASGWVIAQTAASTTRDWAAALYAPVAPRHPDEARLGAWLAEARLPTLLDDRAGYAVIVARGDAQGLILPFDPRFKRALDDPRQMPAQVVVADPASQAGVLDSVNRRLPQLWRQGLPGYSLVYQQGSYRVWRRAP</sequence>
<keyword evidence="2" id="KW-1133">Transmembrane helix</keyword>
<dbReference type="AlphaFoldDB" id="A0A0K2ZCV0"/>
<gene>
    <name evidence="3" type="ORF">XTPLMG728_0105</name>
</gene>
<evidence type="ECO:0008006" key="5">
    <source>
        <dbReference type="Google" id="ProtNLM"/>
    </source>
</evidence>
<organism evidence="3 4">
    <name type="scientific">Xanthomonas graminis pv. poae</name>
    <dbReference type="NCBI Taxonomy" id="227946"/>
    <lineage>
        <taxon>Bacteria</taxon>
        <taxon>Pseudomonadati</taxon>
        <taxon>Pseudomonadota</taxon>
        <taxon>Gammaproteobacteria</taxon>
        <taxon>Lysobacterales</taxon>
        <taxon>Lysobacteraceae</taxon>
        <taxon>Xanthomonas</taxon>
        <taxon>Xanthomonas translucens group</taxon>
        <taxon>Xanthomonas graminis</taxon>
    </lineage>
</organism>